<keyword evidence="1" id="KW-0479">Metal-binding</keyword>
<evidence type="ECO:0000313" key="4">
    <source>
        <dbReference type="RefSeq" id="XP_070854759.1"/>
    </source>
</evidence>
<dbReference type="Pfam" id="PF00098">
    <property type="entry name" value="zf-CCHC"/>
    <property type="match status" value="1"/>
</dbReference>
<protein>
    <recommendedName>
        <fullName evidence="2">CCHC-type domain-containing protein</fullName>
    </recommendedName>
</protein>
<evidence type="ECO:0000259" key="2">
    <source>
        <dbReference type="PROSITE" id="PS50158"/>
    </source>
</evidence>
<dbReference type="SUPFAM" id="SSF57756">
    <property type="entry name" value="Retrovirus zinc finger-like domains"/>
    <property type="match status" value="1"/>
</dbReference>
<keyword evidence="1" id="KW-0863">Zinc-finger</keyword>
<evidence type="ECO:0000313" key="3">
    <source>
        <dbReference type="Proteomes" id="UP001652628"/>
    </source>
</evidence>
<keyword evidence="1" id="KW-0862">Zinc</keyword>
<dbReference type="PROSITE" id="PS50158">
    <property type="entry name" value="ZF_CCHC"/>
    <property type="match status" value="1"/>
</dbReference>
<sequence length="210" mass="23482">MVTSLMARWKSLSVEQIAVSVTLAHAAGIDKRLLRLVFTTDIKTKNELHQELKAFSFDARQSQHSSDNSSAPQGKRVRAMSHITCHNCGKPGHKKAECRFNKETTQRQQPRNQQSGLIGAKDRSSVICYKCGKAVHVSTVCLDRQERPPTKRCDALSWCSTVDNILSKNQQVGSALVMALSKSLKGTASHWLSQTCFWNGDFGRNRYEFA</sequence>
<dbReference type="SMART" id="SM00343">
    <property type="entry name" value="ZnF_C2HC"/>
    <property type="match status" value="2"/>
</dbReference>
<dbReference type="InterPro" id="IPR001878">
    <property type="entry name" value="Znf_CCHC"/>
</dbReference>
<feature type="domain" description="CCHC-type" evidence="2">
    <location>
        <begin position="85"/>
        <end position="99"/>
    </location>
</feature>
<keyword evidence="3" id="KW-1185">Reference proteome</keyword>
<dbReference type="InterPro" id="IPR036875">
    <property type="entry name" value="Znf_CCHC_sf"/>
</dbReference>
<proteinExistence type="predicted"/>
<dbReference type="GeneID" id="139354426"/>
<name>A0ABM4TXR2_DROSZ</name>
<organism evidence="3 4">
    <name type="scientific">Drosophila suzukii</name>
    <name type="common">Spotted-wing drosophila fruit fly</name>
    <dbReference type="NCBI Taxonomy" id="28584"/>
    <lineage>
        <taxon>Eukaryota</taxon>
        <taxon>Metazoa</taxon>
        <taxon>Ecdysozoa</taxon>
        <taxon>Arthropoda</taxon>
        <taxon>Hexapoda</taxon>
        <taxon>Insecta</taxon>
        <taxon>Pterygota</taxon>
        <taxon>Neoptera</taxon>
        <taxon>Endopterygota</taxon>
        <taxon>Diptera</taxon>
        <taxon>Brachycera</taxon>
        <taxon>Muscomorpha</taxon>
        <taxon>Ephydroidea</taxon>
        <taxon>Drosophilidae</taxon>
        <taxon>Drosophila</taxon>
        <taxon>Sophophora</taxon>
    </lineage>
</organism>
<gene>
    <name evidence="4" type="primary">LOC139354426</name>
</gene>
<dbReference type="Gene3D" id="4.10.60.10">
    <property type="entry name" value="Zinc finger, CCHC-type"/>
    <property type="match status" value="1"/>
</dbReference>
<reference evidence="3" key="1">
    <citation type="submission" date="2025-05" db="UniProtKB">
        <authorList>
            <consortium name="RefSeq"/>
        </authorList>
    </citation>
    <scope>NUCLEOTIDE SEQUENCE [LARGE SCALE GENOMIC DNA]</scope>
</reference>
<reference evidence="4" key="2">
    <citation type="submission" date="2025-08" db="UniProtKB">
        <authorList>
            <consortium name="RefSeq"/>
        </authorList>
    </citation>
    <scope>IDENTIFICATION</scope>
</reference>
<dbReference type="Proteomes" id="UP001652628">
    <property type="component" value="Chromosome 2"/>
</dbReference>
<accession>A0ABM4TXR2</accession>
<dbReference type="RefSeq" id="XP_070854759.1">
    <property type="nucleotide sequence ID" value="XM_070998658.1"/>
</dbReference>
<evidence type="ECO:0000256" key="1">
    <source>
        <dbReference type="PROSITE-ProRule" id="PRU00047"/>
    </source>
</evidence>